<evidence type="ECO:0000313" key="9">
    <source>
        <dbReference type="Proteomes" id="UP000298781"/>
    </source>
</evidence>
<evidence type="ECO:0000256" key="5">
    <source>
        <dbReference type="ARBA" id="ARBA00022989"/>
    </source>
</evidence>
<dbReference type="EMBL" id="CP039690">
    <property type="protein sequence ID" value="QCI63633.1"/>
    <property type="molecule type" value="Genomic_DNA"/>
</dbReference>
<feature type="transmembrane region" description="Helical" evidence="7">
    <location>
        <begin position="174"/>
        <end position="193"/>
    </location>
</feature>
<keyword evidence="4 7" id="KW-0812">Transmembrane</keyword>
<keyword evidence="6 7" id="KW-0472">Membrane</keyword>
<feature type="transmembrane region" description="Helical" evidence="7">
    <location>
        <begin position="250"/>
        <end position="273"/>
    </location>
</feature>
<name>A0A4D7AXJ0_9HYPH</name>
<reference evidence="8 9" key="1">
    <citation type="submission" date="2019-04" db="EMBL/GenBank/DDBJ databases">
        <title>Phreatobacter aquaticus sp. nov.</title>
        <authorList>
            <person name="Choi A."/>
        </authorList>
    </citation>
    <scope>NUCLEOTIDE SEQUENCE [LARGE SCALE GENOMIC DNA]</scope>
    <source>
        <strain evidence="8 9">KCTC 52518</strain>
    </source>
</reference>
<evidence type="ECO:0000313" key="8">
    <source>
        <dbReference type="EMBL" id="QCI63633.1"/>
    </source>
</evidence>
<accession>A0A4D7AXJ0</accession>
<dbReference type="Proteomes" id="UP000298781">
    <property type="component" value="Chromosome"/>
</dbReference>
<evidence type="ECO:0000256" key="6">
    <source>
        <dbReference type="ARBA" id="ARBA00023136"/>
    </source>
</evidence>
<dbReference type="OrthoDB" id="9806302at2"/>
<evidence type="ECO:0000256" key="3">
    <source>
        <dbReference type="ARBA" id="ARBA00022475"/>
    </source>
</evidence>
<dbReference type="KEGG" id="pstg:E8M01_04910"/>
<dbReference type="InterPro" id="IPR052031">
    <property type="entry name" value="Membrane_Transporter-Flippase"/>
</dbReference>
<feature type="transmembrane region" description="Helical" evidence="7">
    <location>
        <begin position="43"/>
        <end position="66"/>
    </location>
</feature>
<sequence>MTMTAAATVNPIVSAPVLATIIRLSLPNMLAMVATAAVAIAETVYVGLLGTGALAGMALVFPIIMLQQMMSAGAMGGGVSSAISRAIGANDDARARSLAYHTVLIALGLGLAITLVMFVFGRPIYSALGGHGEALEQALIYSNVVFLGALTIWLCNLLASIIRGAGNMTVPSSTLLAVAILQVVIGGGLGLGLGPVPRLGMFGIALGQVIAYGIGALIMFRFLRSGACRIVLPVSGVRLRGEHFADILKVGALACVSSFQSVLTVLILTALVARFGHEALAGYGIGSRLEFMLIPFTFAVGVSMVPMVGMAIGAGQPERARRAAWTGGMLAFAITTTIGLLGWLMPSAWAGMFTDNPQVLAAARSYLIWAGPSFGFYGLGLCLYFAAQGAGRVLGPVLAGTARLVSVILGGWWLVATDQPQWMLFALVGLSMVVYGLTTAYAIHITRWGPKRA</sequence>
<dbReference type="AlphaFoldDB" id="A0A4D7AXJ0"/>
<dbReference type="PIRSF" id="PIRSF006603">
    <property type="entry name" value="DinF"/>
    <property type="match status" value="1"/>
</dbReference>
<evidence type="ECO:0000256" key="2">
    <source>
        <dbReference type="ARBA" id="ARBA00022448"/>
    </source>
</evidence>
<evidence type="ECO:0000256" key="7">
    <source>
        <dbReference type="SAM" id="Phobius"/>
    </source>
</evidence>
<feature type="transmembrane region" description="Helical" evidence="7">
    <location>
        <begin position="366"/>
        <end position="386"/>
    </location>
</feature>
<dbReference type="RefSeq" id="WP_136959090.1">
    <property type="nucleotide sequence ID" value="NZ_CP039690.1"/>
</dbReference>
<keyword evidence="3" id="KW-1003">Cell membrane</keyword>
<dbReference type="PANTHER" id="PTHR43549:SF3">
    <property type="entry name" value="MULTIDRUG RESISTANCE PROTEIN YPNP-RELATED"/>
    <property type="match status" value="1"/>
</dbReference>
<evidence type="ECO:0000256" key="1">
    <source>
        <dbReference type="ARBA" id="ARBA00004429"/>
    </source>
</evidence>
<feature type="transmembrane region" description="Helical" evidence="7">
    <location>
        <begin position="393"/>
        <end position="416"/>
    </location>
</feature>
<feature type="transmembrane region" description="Helical" evidence="7">
    <location>
        <begin position="98"/>
        <end position="120"/>
    </location>
</feature>
<gene>
    <name evidence="8" type="ORF">E8M01_04910</name>
</gene>
<feature type="transmembrane region" description="Helical" evidence="7">
    <location>
        <begin position="293"/>
        <end position="312"/>
    </location>
</feature>
<dbReference type="InterPro" id="IPR048279">
    <property type="entry name" value="MdtK-like"/>
</dbReference>
<evidence type="ECO:0000256" key="4">
    <source>
        <dbReference type="ARBA" id="ARBA00022692"/>
    </source>
</evidence>
<comment type="subcellular location">
    <subcellularLocation>
        <location evidence="1">Cell inner membrane</location>
        <topology evidence="1">Multi-pass membrane protein</topology>
    </subcellularLocation>
</comment>
<dbReference type="InterPro" id="IPR002528">
    <property type="entry name" value="MATE_fam"/>
</dbReference>
<keyword evidence="2" id="KW-0813">Transport</keyword>
<dbReference type="GO" id="GO:0015297">
    <property type="term" value="F:antiporter activity"/>
    <property type="evidence" value="ECO:0007669"/>
    <property type="project" value="InterPro"/>
</dbReference>
<keyword evidence="9" id="KW-1185">Reference proteome</keyword>
<feature type="transmembrane region" description="Helical" evidence="7">
    <location>
        <begin position="199"/>
        <end position="220"/>
    </location>
</feature>
<feature type="transmembrane region" description="Helical" evidence="7">
    <location>
        <begin position="140"/>
        <end position="162"/>
    </location>
</feature>
<proteinExistence type="predicted"/>
<protein>
    <submittedName>
        <fullName evidence="8">MATE family efflux transporter</fullName>
    </submittedName>
</protein>
<organism evidence="8 9">
    <name type="scientific">Phreatobacter stygius</name>
    <dbReference type="NCBI Taxonomy" id="1940610"/>
    <lineage>
        <taxon>Bacteria</taxon>
        <taxon>Pseudomonadati</taxon>
        <taxon>Pseudomonadota</taxon>
        <taxon>Alphaproteobacteria</taxon>
        <taxon>Hyphomicrobiales</taxon>
        <taxon>Phreatobacteraceae</taxon>
        <taxon>Phreatobacter</taxon>
    </lineage>
</organism>
<dbReference type="GO" id="GO:0042910">
    <property type="term" value="F:xenobiotic transmembrane transporter activity"/>
    <property type="evidence" value="ECO:0007669"/>
    <property type="project" value="InterPro"/>
</dbReference>
<feature type="transmembrane region" description="Helical" evidence="7">
    <location>
        <begin position="324"/>
        <end position="346"/>
    </location>
</feature>
<keyword evidence="5 7" id="KW-1133">Transmembrane helix</keyword>
<dbReference type="PANTHER" id="PTHR43549">
    <property type="entry name" value="MULTIDRUG RESISTANCE PROTEIN YPNP-RELATED"/>
    <property type="match status" value="1"/>
</dbReference>
<dbReference type="Pfam" id="PF01554">
    <property type="entry name" value="MatE"/>
    <property type="match status" value="2"/>
</dbReference>
<dbReference type="GO" id="GO:0005886">
    <property type="term" value="C:plasma membrane"/>
    <property type="evidence" value="ECO:0007669"/>
    <property type="project" value="UniProtKB-SubCell"/>
</dbReference>
<feature type="transmembrane region" description="Helical" evidence="7">
    <location>
        <begin position="422"/>
        <end position="443"/>
    </location>
</feature>